<dbReference type="PROSITE" id="PS50968">
    <property type="entry name" value="BIOTINYL_LIPOYL"/>
    <property type="match status" value="1"/>
</dbReference>
<keyword evidence="4 8" id="KW-0276">Fatty acid metabolism</keyword>
<dbReference type="CDD" id="cd06850">
    <property type="entry name" value="biotinyl_domain"/>
    <property type="match status" value="1"/>
</dbReference>
<evidence type="ECO:0000256" key="3">
    <source>
        <dbReference type="ARBA" id="ARBA00022516"/>
    </source>
</evidence>
<dbReference type="SUPFAM" id="SSF51230">
    <property type="entry name" value="Single hybrid motif"/>
    <property type="match status" value="1"/>
</dbReference>
<gene>
    <name evidence="10" type="primary">accB</name>
    <name evidence="10" type="ORF">HLPR_14830</name>
</gene>
<dbReference type="GO" id="GO:0009317">
    <property type="term" value="C:acetyl-CoA carboxylase complex"/>
    <property type="evidence" value="ECO:0007669"/>
    <property type="project" value="InterPro"/>
</dbReference>
<evidence type="ECO:0000313" key="11">
    <source>
        <dbReference type="Proteomes" id="UP001321786"/>
    </source>
</evidence>
<dbReference type="PRINTS" id="PR01071">
    <property type="entry name" value="ACOABIOTINCC"/>
</dbReference>
<evidence type="ECO:0000256" key="5">
    <source>
        <dbReference type="ARBA" id="ARBA00023098"/>
    </source>
</evidence>
<comment type="pathway">
    <text evidence="1 8">Lipid metabolism; fatty acid biosynthesis.</text>
</comment>
<keyword evidence="5 8" id="KW-0443">Lipid metabolism</keyword>
<protein>
    <recommendedName>
        <fullName evidence="2 8">Biotin carboxyl carrier protein of acetyl-CoA carboxylase</fullName>
    </recommendedName>
</protein>
<dbReference type="InterPro" id="IPR001882">
    <property type="entry name" value="Biotin_BS"/>
</dbReference>
<dbReference type="GO" id="GO:0006633">
    <property type="term" value="P:fatty acid biosynthetic process"/>
    <property type="evidence" value="ECO:0007669"/>
    <property type="project" value="UniProtKB-KW"/>
</dbReference>
<dbReference type="PANTHER" id="PTHR45266">
    <property type="entry name" value="OXALOACETATE DECARBOXYLASE ALPHA CHAIN"/>
    <property type="match status" value="1"/>
</dbReference>
<dbReference type="AlphaFoldDB" id="A0AAU9E8U8"/>
<dbReference type="Gene3D" id="2.40.50.100">
    <property type="match status" value="1"/>
</dbReference>
<dbReference type="PANTHER" id="PTHR45266:SF3">
    <property type="entry name" value="OXALOACETATE DECARBOXYLASE ALPHA CHAIN"/>
    <property type="match status" value="1"/>
</dbReference>
<sequence>MNNNDIKELMTHMVNCNLKNFEYSNNGITLKIENYDIYENQFDNKLSKKIKVKEFDESLNDVNDNSNTTKETRNNFEAVKSPIVGVLYESPSPDKDAFVKLGDIVKKGDVVCIVEAMKVMNEITAEFDMKIIEKNAKNEDLLEYGQIIFTVERV</sequence>
<keyword evidence="6 8" id="KW-0275">Fatty acid biosynthesis</keyword>
<dbReference type="Pfam" id="PF00364">
    <property type="entry name" value="Biotin_lipoyl"/>
    <property type="match status" value="1"/>
</dbReference>
<proteinExistence type="predicted"/>
<dbReference type="PROSITE" id="PS00188">
    <property type="entry name" value="BIOTIN"/>
    <property type="match status" value="1"/>
</dbReference>
<dbReference type="Proteomes" id="UP001321786">
    <property type="component" value="Chromosome"/>
</dbReference>
<dbReference type="InterPro" id="IPR050709">
    <property type="entry name" value="Biotin_Carboxyl_Carrier/Decarb"/>
</dbReference>
<dbReference type="GO" id="GO:0003989">
    <property type="term" value="F:acetyl-CoA carboxylase activity"/>
    <property type="evidence" value="ECO:0007669"/>
    <property type="project" value="InterPro"/>
</dbReference>
<dbReference type="InterPro" id="IPR001249">
    <property type="entry name" value="AcCoA_biotinCC"/>
</dbReference>
<organism evidence="10 11">
    <name type="scientific">Helicovermis profundi</name>
    <dbReference type="NCBI Taxonomy" id="3065157"/>
    <lineage>
        <taxon>Bacteria</taxon>
        <taxon>Bacillati</taxon>
        <taxon>Bacillota</taxon>
        <taxon>Clostridia</taxon>
        <taxon>Helicovermis</taxon>
    </lineage>
</organism>
<evidence type="ECO:0000256" key="4">
    <source>
        <dbReference type="ARBA" id="ARBA00022832"/>
    </source>
</evidence>
<keyword evidence="3 8" id="KW-0444">Lipid biosynthesis</keyword>
<evidence type="ECO:0000256" key="6">
    <source>
        <dbReference type="ARBA" id="ARBA00023160"/>
    </source>
</evidence>
<evidence type="ECO:0000256" key="2">
    <source>
        <dbReference type="ARBA" id="ARBA00017562"/>
    </source>
</evidence>
<evidence type="ECO:0000313" key="10">
    <source>
        <dbReference type="EMBL" id="BEP29152.1"/>
    </source>
</evidence>
<name>A0AAU9E8U8_9FIRM</name>
<dbReference type="KEGG" id="hprf:HLPR_14830"/>
<evidence type="ECO:0000256" key="8">
    <source>
        <dbReference type="RuleBase" id="RU364072"/>
    </source>
</evidence>
<keyword evidence="7 8" id="KW-0092">Biotin</keyword>
<accession>A0AAU9E8U8</accession>
<feature type="domain" description="Lipoyl-binding" evidence="9">
    <location>
        <begin position="76"/>
        <end position="152"/>
    </location>
</feature>
<keyword evidence="11" id="KW-1185">Reference proteome</keyword>
<evidence type="ECO:0000256" key="7">
    <source>
        <dbReference type="ARBA" id="ARBA00023267"/>
    </source>
</evidence>
<dbReference type="InterPro" id="IPR011053">
    <property type="entry name" value="Single_hybrid_motif"/>
</dbReference>
<dbReference type="RefSeq" id="WP_338534820.1">
    <property type="nucleotide sequence ID" value="NZ_AP028654.1"/>
</dbReference>
<comment type="function">
    <text evidence="8">This protein is a component of the acetyl coenzyme A carboxylase complex; first, biotin carboxylase catalyzes the carboxylation of the carrier protein and then the transcarboxylase transfers the carboxyl group to form malonyl-CoA.</text>
</comment>
<reference evidence="10 11" key="1">
    <citation type="submission" date="2023-08" db="EMBL/GenBank/DDBJ databases">
        <title>Helicovermis profunda gen. nov., sp. nov., a novel mesophilic, fermentative bacterium within the Bacillota from a deep-sea hydrothermal vent chimney.</title>
        <authorList>
            <person name="Miyazaki U."/>
            <person name="Mizutani D."/>
            <person name="Hashimoto Y."/>
            <person name="Tame A."/>
            <person name="Sawayama S."/>
            <person name="Miyazaki J."/>
            <person name="Takai K."/>
            <person name="Nakagawa S."/>
        </authorList>
    </citation>
    <scope>NUCLEOTIDE SEQUENCE [LARGE SCALE GENOMIC DNA]</scope>
    <source>
        <strain evidence="10 11">S502</strain>
    </source>
</reference>
<evidence type="ECO:0000259" key="9">
    <source>
        <dbReference type="PROSITE" id="PS50968"/>
    </source>
</evidence>
<dbReference type="EMBL" id="AP028654">
    <property type="protein sequence ID" value="BEP29152.1"/>
    <property type="molecule type" value="Genomic_DNA"/>
</dbReference>
<evidence type="ECO:0000256" key="1">
    <source>
        <dbReference type="ARBA" id="ARBA00005194"/>
    </source>
</evidence>
<dbReference type="InterPro" id="IPR000089">
    <property type="entry name" value="Biotin_lipoyl"/>
</dbReference>